<dbReference type="EMBL" id="NGLE01000004">
    <property type="protein sequence ID" value="OTO05739.1"/>
    <property type="molecule type" value="Genomic_DNA"/>
</dbReference>
<accession>A0A242C6F6</accession>
<dbReference type="InterPro" id="IPR001509">
    <property type="entry name" value="Epimerase_deHydtase"/>
</dbReference>
<dbReference type="InterPro" id="IPR036291">
    <property type="entry name" value="NAD(P)-bd_dom_sf"/>
</dbReference>
<evidence type="ECO:0000313" key="2">
    <source>
        <dbReference type="EMBL" id="MEI5993096.1"/>
    </source>
</evidence>
<dbReference type="InterPro" id="IPR050177">
    <property type="entry name" value="Lipid_A_modif_metabolic_enz"/>
</dbReference>
<organism evidence="3">
    <name type="scientific">Candidatus Enterococcus mansonii</name>
    <dbReference type="NCBI Taxonomy" id="1834181"/>
    <lineage>
        <taxon>Bacteria</taxon>
        <taxon>Bacillati</taxon>
        <taxon>Bacillota</taxon>
        <taxon>Bacilli</taxon>
        <taxon>Lactobacillales</taxon>
        <taxon>Enterococcaceae</taxon>
        <taxon>Enterococcus</taxon>
    </lineage>
</organism>
<keyword evidence="4" id="KW-1185">Reference proteome</keyword>
<gene>
    <name evidence="2" type="ORF">A5880_000637</name>
    <name evidence="3" type="ORF">A5880_002914</name>
</gene>
<sequence>MKAIVIGAYGHIGSYLVPKLIRAGYEVIAISRGKSKPYTQDILWEKVTHITMDRSKEPNFPEQIAALKGDIVIDLINFTVEDTHLMIAALKETDISHYLYCSSIWAHGRAAILPTDPNSKKYPLDEYGSQKYESEKLLKNEYLTNGFPATIIMPGQISGPGWTIINPLANHDPEIFQKIANGETIYLPNFGMETLHHVHASDVAQIFVDAINHRESALGESFHAVAEDSLTLFGYAQATYHYFNKEPKIKFLSWEKWCELINNEDYIDKTYYHIARSGKYSIENAKDRINYSPEYSTLEVIKESLKSYIDNEWISVKN</sequence>
<comment type="caution">
    <text evidence="3">The sequence shown here is derived from an EMBL/GenBank/DDBJ whole genome shotgun (WGS) entry which is preliminary data.</text>
</comment>
<evidence type="ECO:0000313" key="4">
    <source>
        <dbReference type="Proteomes" id="UP000195139"/>
    </source>
</evidence>
<dbReference type="AlphaFoldDB" id="A0A242C6F6"/>
<reference evidence="3" key="1">
    <citation type="submission" date="2017-05" db="EMBL/GenBank/DDBJ databases">
        <title>The Genome Sequence of Enterococcus sp. 4G2_DIV0659.</title>
        <authorList>
            <consortium name="The Broad Institute Genomics Platform"/>
            <consortium name="The Broad Institute Genomic Center for Infectious Diseases"/>
            <person name="Earl A."/>
            <person name="Manson A."/>
            <person name="Schwartman J."/>
            <person name="Gilmore M."/>
            <person name="Abouelleil A."/>
            <person name="Cao P."/>
            <person name="Chapman S."/>
            <person name="Cusick C."/>
            <person name="Shea T."/>
            <person name="Young S."/>
            <person name="Neafsey D."/>
            <person name="Nusbaum C."/>
            <person name="Birren B."/>
        </authorList>
    </citation>
    <scope>NUCLEOTIDE SEQUENCE [LARGE SCALE GENOMIC DNA]</scope>
    <source>
        <strain evidence="3">4G2_DIV0659</strain>
    </source>
</reference>
<protein>
    <recommendedName>
        <fullName evidence="1">NAD-dependent epimerase/dehydratase domain-containing protein</fullName>
    </recommendedName>
</protein>
<proteinExistence type="predicted"/>
<evidence type="ECO:0000313" key="3">
    <source>
        <dbReference type="EMBL" id="OTO05739.1"/>
    </source>
</evidence>
<dbReference type="OrthoDB" id="9807212at2"/>
<feature type="domain" description="NAD-dependent epimerase/dehydratase" evidence="1">
    <location>
        <begin position="4"/>
        <end position="216"/>
    </location>
</feature>
<dbReference type="STRING" id="1834181.A5880_002914"/>
<dbReference type="Gene3D" id="3.40.50.720">
    <property type="entry name" value="NAD(P)-binding Rossmann-like Domain"/>
    <property type="match status" value="1"/>
</dbReference>
<name>A0A242C6F6_9ENTE</name>
<dbReference type="RefSeq" id="WP_086331764.1">
    <property type="nucleotide sequence ID" value="NZ_NGLE02000001.1"/>
</dbReference>
<dbReference type="Pfam" id="PF01370">
    <property type="entry name" value="Epimerase"/>
    <property type="match status" value="1"/>
</dbReference>
<dbReference type="EMBL" id="NGLE02000001">
    <property type="protein sequence ID" value="MEI5993096.1"/>
    <property type="molecule type" value="Genomic_DNA"/>
</dbReference>
<dbReference type="Proteomes" id="UP000195139">
    <property type="component" value="Unassembled WGS sequence"/>
</dbReference>
<evidence type="ECO:0000259" key="1">
    <source>
        <dbReference type="Pfam" id="PF01370"/>
    </source>
</evidence>
<dbReference type="SUPFAM" id="SSF51735">
    <property type="entry name" value="NAD(P)-binding Rossmann-fold domains"/>
    <property type="match status" value="1"/>
</dbReference>
<dbReference type="PANTHER" id="PTHR43245">
    <property type="entry name" value="BIFUNCTIONAL POLYMYXIN RESISTANCE PROTEIN ARNA"/>
    <property type="match status" value="1"/>
</dbReference>
<reference evidence="2 4" key="2">
    <citation type="submission" date="2018-07" db="EMBL/GenBank/DDBJ databases">
        <title>The Genome Sequence of Enterococcus sp. DIV0659b.</title>
        <authorList>
            <consortium name="The Broad Institute Genomics Platform"/>
            <consortium name="The Broad Institute Genomic Center for Infectious Diseases"/>
            <person name="Earl A."/>
            <person name="Manson A."/>
            <person name="Schwartman J."/>
            <person name="Gilmore M."/>
            <person name="Abouelleil A."/>
            <person name="Cao P."/>
            <person name="Chapman S."/>
            <person name="Cusick C."/>
            <person name="Shea T."/>
            <person name="Young S."/>
            <person name="Neafsey D."/>
            <person name="Nusbaum C."/>
            <person name="Birren B."/>
        </authorList>
    </citation>
    <scope>NUCLEOTIDE SEQUENCE [LARGE SCALE GENOMIC DNA]</scope>
    <source>
        <strain evidence="2 4">4G2_DIV0659</strain>
    </source>
</reference>